<dbReference type="AlphaFoldDB" id="A0A4U9W537"/>
<sequence>MPTLLAVNFLSLAEIKESVGLKLNGAHIVYSMTRRRIKLQVSS</sequence>
<evidence type="ECO:0000313" key="2">
    <source>
        <dbReference type="Proteomes" id="UP000308196"/>
    </source>
</evidence>
<dbReference type="KEGG" id="stha:NCTC11429_04939"/>
<dbReference type="Proteomes" id="UP000308196">
    <property type="component" value="Chromosome"/>
</dbReference>
<name>A0A4U9W537_9SPHI</name>
<dbReference type="STRING" id="1123265.GCA_000686625_00277"/>
<accession>A0A4U9W537</accession>
<reference evidence="1 2" key="1">
    <citation type="submission" date="2019-05" db="EMBL/GenBank/DDBJ databases">
        <authorList>
            <consortium name="Pathogen Informatics"/>
        </authorList>
    </citation>
    <scope>NUCLEOTIDE SEQUENCE [LARGE SCALE GENOMIC DNA]</scope>
    <source>
        <strain evidence="1 2">NCTC11429</strain>
    </source>
</reference>
<protein>
    <submittedName>
        <fullName evidence="1">Uncharacterized protein</fullName>
    </submittedName>
</protein>
<gene>
    <name evidence="1" type="ORF">NCTC11429_04939</name>
</gene>
<proteinExistence type="predicted"/>
<evidence type="ECO:0000313" key="1">
    <source>
        <dbReference type="EMBL" id="VTR53870.1"/>
    </source>
</evidence>
<dbReference type="EMBL" id="LR590484">
    <property type="protein sequence ID" value="VTR53870.1"/>
    <property type="molecule type" value="Genomic_DNA"/>
</dbReference>
<organism evidence="1 2">
    <name type="scientific">Sphingobacterium thalpophilum</name>
    <dbReference type="NCBI Taxonomy" id="259"/>
    <lineage>
        <taxon>Bacteria</taxon>
        <taxon>Pseudomonadati</taxon>
        <taxon>Bacteroidota</taxon>
        <taxon>Sphingobacteriia</taxon>
        <taxon>Sphingobacteriales</taxon>
        <taxon>Sphingobacteriaceae</taxon>
        <taxon>Sphingobacterium</taxon>
    </lineage>
</organism>